<comment type="caution">
    <text evidence="1">The sequence shown here is derived from an EMBL/GenBank/DDBJ whole genome shotgun (WGS) entry which is preliminary data.</text>
</comment>
<name>A0A3A1NNX8_9FLAO</name>
<dbReference type="EMBL" id="VNWK01000009">
    <property type="protein sequence ID" value="TXJ99875.1"/>
    <property type="molecule type" value="Genomic_DNA"/>
</dbReference>
<proteinExistence type="predicted"/>
<dbReference type="EMBL" id="QXFI01000009">
    <property type="protein sequence ID" value="RIV46984.1"/>
    <property type="molecule type" value="Genomic_DNA"/>
</dbReference>
<gene>
    <name evidence="1" type="ORF">D2V05_01930</name>
    <name evidence="2" type="ORF">FQ017_01915</name>
</gene>
<evidence type="ECO:0000313" key="1">
    <source>
        <dbReference type="EMBL" id="RIV46984.1"/>
    </source>
</evidence>
<reference evidence="2 4" key="2">
    <citation type="submission" date="2019-07" db="EMBL/GenBank/DDBJ databases">
        <title>Draft genome of two Muricauda strains isolated from deep sea.</title>
        <authorList>
            <person name="Sun C."/>
        </authorList>
    </citation>
    <scope>NUCLEOTIDE SEQUENCE [LARGE SCALE GENOMIC DNA]</scope>
    <source>
        <strain evidence="2 4">72</strain>
    </source>
</reference>
<dbReference type="Proteomes" id="UP000266691">
    <property type="component" value="Unassembled WGS sequence"/>
</dbReference>
<protein>
    <submittedName>
        <fullName evidence="1">Uncharacterized protein</fullName>
    </submittedName>
</protein>
<dbReference type="Proteomes" id="UP000321621">
    <property type="component" value="Unassembled WGS sequence"/>
</dbReference>
<sequence length="17" mass="2057">MVFTLVYFISPVDLKKR</sequence>
<organism evidence="1 3">
    <name type="scientific">Flagellimonas pelagia</name>
    <dbReference type="NCBI Taxonomy" id="2306998"/>
    <lineage>
        <taxon>Bacteria</taxon>
        <taxon>Pseudomonadati</taxon>
        <taxon>Bacteroidota</taxon>
        <taxon>Flavobacteriia</taxon>
        <taxon>Flavobacteriales</taxon>
        <taxon>Flavobacteriaceae</taxon>
        <taxon>Flagellimonas</taxon>
    </lineage>
</organism>
<evidence type="ECO:0000313" key="4">
    <source>
        <dbReference type="Proteomes" id="UP000321621"/>
    </source>
</evidence>
<dbReference type="AlphaFoldDB" id="A0A3A1NNX8"/>
<evidence type="ECO:0000313" key="3">
    <source>
        <dbReference type="Proteomes" id="UP000266691"/>
    </source>
</evidence>
<keyword evidence="4" id="KW-1185">Reference proteome</keyword>
<evidence type="ECO:0000313" key="2">
    <source>
        <dbReference type="EMBL" id="TXJ99875.1"/>
    </source>
</evidence>
<accession>A0A3A1NNX8</accession>
<reference evidence="1 3" key="1">
    <citation type="submission" date="2018-08" db="EMBL/GenBank/DDBJ databases">
        <title>Proposal of Muricauda 72 sp.nov. and Muricauda NH166 sp.nov., isolated from seawater.</title>
        <authorList>
            <person name="Cheng H."/>
            <person name="Wu Y.-H."/>
            <person name="Guo L.-L."/>
            <person name="Xu X.-W."/>
        </authorList>
    </citation>
    <scope>NUCLEOTIDE SEQUENCE [LARGE SCALE GENOMIC DNA]</scope>
    <source>
        <strain evidence="1 3">72</strain>
    </source>
</reference>